<dbReference type="InterPro" id="IPR012910">
    <property type="entry name" value="Plug_dom"/>
</dbReference>
<evidence type="ECO:0000256" key="7">
    <source>
        <dbReference type="ARBA" id="ARBA00023237"/>
    </source>
</evidence>
<accession>A0A841MT32</accession>
<evidence type="ECO:0000256" key="4">
    <source>
        <dbReference type="ARBA" id="ARBA00022692"/>
    </source>
</evidence>
<dbReference type="GO" id="GO:0044718">
    <property type="term" value="P:siderophore transmembrane transport"/>
    <property type="evidence" value="ECO:0007669"/>
    <property type="project" value="TreeGrafter"/>
</dbReference>
<dbReference type="Gene3D" id="2.170.130.10">
    <property type="entry name" value="TonB-dependent receptor, plug domain"/>
    <property type="match status" value="1"/>
</dbReference>
<dbReference type="RefSeq" id="WP_184496562.1">
    <property type="nucleotide sequence ID" value="NZ_JACIJO010000003.1"/>
</dbReference>
<dbReference type="InterPro" id="IPR037066">
    <property type="entry name" value="Plug_dom_sf"/>
</dbReference>
<keyword evidence="4 8" id="KW-0812">Transmembrane</keyword>
<feature type="domain" description="TonB-dependent receptor plug" evidence="10">
    <location>
        <begin position="226"/>
        <end position="330"/>
    </location>
</feature>
<evidence type="ECO:0000256" key="9">
    <source>
        <dbReference type="SAM" id="Phobius"/>
    </source>
</evidence>
<evidence type="ECO:0000313" key="12">
    <source>
        <dbReference type="Proteomes" id="UP000588604"/>
    </source>
</evidence>
<dbReference type="FunFam" id="2.170.130.10:FF:000003">
    <property type="entry name" value="SusC/RagA family TonB-linked outer membrane protein"/>
    <property type="match status" value="1"/>
</dbReference>
<evidence type="ECO:0000259" key="10">
    <source>
        <dbReference type="Pfam" id="PF07715"/>
    </source>
</evidence>
<dbReference type="PANTHER" id="PTHR30069:SF29">
    <property type="entry name" value="HEMOGLOBIN AND HEMOGLOBIN-HAPTOGLOBIN-BINDING PROTEIN 1-RELATED"/>
    <property type="match status" value="1"/>
</dbReference>
<evidence type="ECO:0000256" key="5">
    <source>
        <dbReference type="ARBA" id="ARBA00022729"/>
    </source>
</evidence>
<dbReference type="FunFam" id="2.60.40.1120:FF:000003">
    <property type="entry name" value="Outer membrane protein Omp121"/>
    <property type="match status" value="1"/>
</dbReference>
<keyword evidence="7 8" id="KW-0998">Cell outer membrane</keyword>
<evidence type="ECO:0000256" key="3">
    <source>
        <dbReference type="ARBA" id="ARBA00022452"/>
    </source>
</evidence>
<dbReference type="Gene3D" id="2.60.40.1120">
    <property type="entry name" value="Carboxypeptidase-like, regulatory domain"/>
    <property type="match status" value="1"/>
</dbReference>
<dbReference type="EMBL" id="JACIJO010000003">
    <property type="protein sequence ID" value="MBB6327804.1"/>
    <property type="molecule type" value="Genomic_DNA"/>
</dbReference>
<protein>
    <submittedName>
        <fullName evidence="11">TonB-linked SusC/RagA family outer membrane protein</fullName>
    </submittedName>
</protein>
<evidence type="ECO:0000313" key="11">
    <source>
        <dbReference type="EMBL" id="MBB6327804.1"/>
    </source>
</evidence>
<keyword evidence="12" id="KW-1185">Reference proteome</keyword>
<dbReference type="NCBIfam" id="TIGR04057">
    <property type="entry name" value="SusC_RagA_signa"/>
    <property type="match status" value="1"/>
</dbReference>
<dbReference type="GO" id="GO:0015344">
    <property type="term" value="F:siderophore uptake transmembrane transporter activity"/>
    <property type="evidence" value="ECO:0007669"/>
    <property type="project" value="TreeGrafter"/>
</dbReference>
<dbReference type="InterPro" id="IPR039426">
    <property type="entry name" value="TonB-dep_rcpt-like"/>
</dbReference>
<comment type="caution">
    <text evidence="11">The sequence shown here is derived from an EMBL/GenBank/DDBJ whole genome shotgun (WGS) entry which is preliminary data.</text>
</comment>
<dbReference type="NCBIfam" id="TIGR04056">
    <property type="entry name" value="OMP_RagA_SusC"/>
    <property type="match status" value="1"/>
</dbReference>
<keyword evidence="3 8" id="KW-1134">Transmembrane beta strand</keyword>
<evidence type="ECO:0000256" key="1">
    <source>
        <dbReference type="ARBA" id="ARBA00004571"/>
    </source>
</evidence>
<keyword evidence="2 8" id="KW-0813">Transport</keyword>
<sequence>MQLNLQKTIYMLSKYFLYGFIVQFLAINFGLATTVAGQYKPIDKVWVKMEKESLSLHQFFKLIEKQTSYSFLYDQKDINGSDQIQLLTATGTVESFLIAVSKQSNLRFRQVNNSIDVKINPSLPRVSIVTENQEIPIKGKVVDQLGVPIPGVTIVLKGTTVGTISDVEGNFSLDVPENSTLVFSFIGYEDQSLEIGNQSTVTVTLLESLSDLEEVVVVGYGTQRKVNLTGAVSAIPSEDIKNQPVGQSSMVLQGVAPGVTVTQRSGQPGSDGGNIRIRGVGTLGDSNPLIMVDGVETNMNNVDPNEIESISVLKDAASAAIYGSRAANGVVLITTKRGKEGVSVNYNMYAGIQVPTRLPEIVGAMDHMLLANEAFTNIGNDPQYSDDFLSRYAAGMPSDQFPDTDWQALTMSNSAFMQSHNVSVNAGSEKSKILGSFSYLNQGGIIPNTSFNRFNIRLNSDIKITDRLNFSSDIFLRRAEQIEPSNGTGYVFHWMRRIPANEVGILSNGRYGEGWNGDHPLARAKDGGLTTMESLDAILNFRLKYDLTDWLSVEGMYAPKLWNPHNKSFANITQTYARDGETPTFFVPQRNSLSERYTREWYNNVRFLLNIEKTFNNLHTIGFTGGYQQEDQTNSWISAYRQVFPLPDYQQINAGNRLNEQTGGSATHWALRSLFGRVTYNYDERYLLEANLRRDASSRFAEGNRIGVFPSFSAAWRISEESFMKNSTGIIDQLKIRASWGRLGNQNIGLYPYAAFISLGGSGQDYSFDNVISPGAALNSMANQDIKWEVTESTDFGIDFNLWGKLDVTMDYYIRKTKDILLPLNIPLTTGLSAPYQNAGIVNNKGYELMLNYRNRIGAFNYGVMVNFSDVQNEIIDMKGIENTGLTVNREGHPIGSFFGYVAEGLFQSQEEVDNHATQFGNVAPGDIKYKDIDGDGMINDRDLAVIGSPIPRYTYGLRLNGDYNGFDFSVFFQGVGKADGYLFGQGIMPFYLGGTVQEQHKDRWTPDNTDARYPRLAWNQTNNQQNSSFWMSDASYLRLQSVQLGYTFPSPLLEKWKVKNLRVYLSGRNLFTITNFYEGYDPEAPVSDGGWYPQMSTYTMGLNLNF</sequence>
<gene>
    <name evidence="11" type="ORF">FHS59_003447</name>
</gene>
<dbReference type="PANTHER" id="PTHR30069">
    <property type="entry name" value="TONB-DEPENDENT OUTER MEMBRANE RECEPTOR"/>
    <property type="match status" value="1"/>
</dbReference>
<comment type="similarity">
    <text evidence="8">Belongs to the TonB-dependent receptor family.</text>
</comment>
<keyword evidence="6 8" id="KW-0472">Membrane</keyword>
<evidence type="ECO:0000256" key="8">
    <source>
        <dbReference type="PROSITE-ProRule" id="PRU01360"/>
    </source>
</evidence>
<dbReference type="InterPro" id="IPR008969">
    <property type="entry name" value="CarboxyPept-like_regulatory"/>
</dbReference>
<dbReference type="InterPro" id="IPR023996">
    <property type="entry name" value="TonB-dep_OMP_SusC/RagA"/>
</dbReference>
<dbReference type="InterPro" id="IPR023997">
    <property type="entry name" value="TonB-dep_OMP_SusC/RagA_CS"/>
</dbReference>
<name>A0A841MT32_9BACT</name>
<reference evidence="11 12" key="1">
    <citation type="submission" date="2020-08" db="EMBL/GenBank/DDBJ databases">
        <title>Genomic Encyclopedia of Type Strains, Phase IV (KMG-IV): sequencing the most valuable type-strain genomes for metagenomic binning, comparative biology and taxonomic classification.</title>
        <authorList>
            <person name="Goeker M."/>
        </authorList>
    </citation>
    <scope>NUCLEOTIDE SEQUENCE [LARGE SCALE GENOMIC DNA]</scope>
    <source>
        <strain evidence="11 12">DSM 102044</strain>
    </source>
</reference>
<dbReference type="Proteomes" id="UP000588604">
    <property type="component" value="Unassembled WGS sequence"/>
</dbReference>
<dbReference type="GO" id="GO:0009279">
    <property type="term" value="C:cell outer membrane"/>
    <property type="evidence" value="ECO:0007669"/>
    <property type="project" value="UniProtKB-SubCell"/>
</dbReference>
<keyword evidence="5" id="KW-0732">Signal</keyword>
<dbReference type="Gene3D" id="2.40.170.20">
    <property type="entry name" value="TonB-dependent receptor, beta-barrel domain"/>
    <property type="match status" value="1"/>
</dbReference>
<feature type="transmembrane region" description="Helical" evidence="9">
    <location>
        <begin position="12"/>
        <end position="31"/>
    </location>
</feature>
<dbReference type="Pfam" id="PF07715">
    <property type="entry name" value="Plug"/>
    <property type="match status" value="1"/>
</dbReference>
<dbReference type="AlphaFoldDB" id="A0A841MT32"/>
<dbReference type="PROSITE" id="PS52016">
    <property type="entry name" value="TONB_DEPENDENT_REC_3"/>
    <property type="match status" value="1"/>
</dbReference>
<proteinExistence type="inferred from homology"/>
<dbReference type="Pfam" id="PF13715">
    <property type="entry name" value="CarbopepD_reg_2"/>
    <property type="match status" value="1"/>
</dbReference>
<dbReference type="SUPFAM" id="SSF56935">
    <property type="entry name" value="Porins"/>
    <property type="match status" value="1"/>
</dbReference>
<comment type="subcellular location">
    <subcellularLocation>
        <location evidence="1 8">Cell outer membrane</location>
        <topology evidence="1 8">Multi-pass membrane protein</topology>
    </subcellularLocation>
</comment>
<evidence type="ECO:0000256" key="2">
    <source>
        <dbReference type="ARBA" id="ARBA00022448"/>
    </source>
</evidence>
<organism evidence="11 12">
    <name type="scientific">Algoriphagus iocasae</name>
    <dbReference type="NCBI Taxonomy" id="1836499"/>
    <lineage>
        <taxon>Bacteria</taxon>
        <taxon>Pseudomonadati</taxon>
        <taxon>Bacteroidota</taxon>
        <taxon>Cytophagia</taxon>
        <taxon>Cytophagales</taxon>
        <taxon>Cyclobacteriaceae</taxon>
        <taxon>Algoriphagus</taxon>
    </lineage>
</organism>
<evidence type="ECO:0000256" key="6">
    <source>
        <dbReference type="ARBA" id="ARBA00023136"/>
    </source>
</evidence>
<dbReference type="SUPFAM" id="SSF49464">
    <property type="entry name" value="Carboxypeptidase regulatory domain-like"/>
    <property type="match status" value="1"/>
</dbReference>
<dbReference type="InterPro" id="IPR036942">
    <property type="entry name" value="Beta-barrel_TonB_sf"/>
</dbReference>
<keyword evidence="9" id="KW-1133">Transmembrane helix</keyword>